<feature type="domain" description="C2H2-type" evidence="9">
    <location>
        <begin position="292"/>
        <end position="318"/>
    </location>
</feature>
<evidence type="ECO:0000256" key="3">
    <source>
        <dbReference type="ARBA" id="ARBA00022737"/>
    </source>
</evidence>
<name>A0A7R9KGG0_9ACAR</name>
<dbReference type="PROSITE" id="PS00028">
    <property type="entry name" value="ZINC_FINGER_C2H2_1"/>
    <property type="match status" value="6"/>
</dbReference>
<dbReference type="InterPro" id="IPR013087">
    <property type="entry name" value="Znf_C2H2_type"/>
</dbReference>
<dbReference type="AlphaFoldDB" id="A0A7R9KGG0"/>
<evidence type="ECO:0000313" key="11">
    <source>
        <dbReference type="Proteomes" id="UP000759131"/>
    </source>
</evidence>
<proteinExistence type="predicted"/>
<gene>
    <name evidence="10" type="ORF">OSB1V03_LOCUS1929</name>
</gene>
<evidence type="ECO:0000313" key="10">
    <source>
        <dbReference type="EMBL" id="CAD7621458.1"/>
    </source>
</evidence>
<evidence type="ECO:0000256" key="1">
    <source>
        <dbReference type="ARBA" id="ARBA00004123"/>
    </source>
</evidence>
<comment type="subcellular location">
    <subcellularLocation>
        <location evidence="1">Nucleus</location>
    </subcellularLocation>
</comment>
<dbReference type="Proteomes" id="UP000759131">
    <property type="component" value="Unassembled WGS sequence"/>
</dbReference>
<evidence type="ECO:0000256" key="4">
    <source>
        <dbReference type="ARBA" id="ARBA00022771"/>
    </source>
</evidence>
<dbReference type="PROSITE" id="PS50157">
    <property type="entry name" value="ZINC_FINGER_C2H2_2"/>
    <property type="match status" value="4"/>
</dbReference>
<keyword evidence="5" id="KW-0862">Zinc</keyword>
<keyword evidence="2" id="KW-0479">Metal-binding</keyword>
<feature type="domain" description="C2H2-type" evidence="9">
    <location>
        <begin position="21"/>
        <end position="51"/>
    </location>
</feature>
<dbReference type="InterPro" id="IPR050888">
    <property type="entry name" value="ZnF_C2H2-type_TF"/>
</dbReference>
<evidence type="ECO:0000256" key="2">
    <source>
        <dbReference type="ARBA" id="ARBA00022723"/>
    </source>
</evidence>
<keyword evidence="4 7" id="KW-0863">Zinc-finger</keyword>
<reference evidence="10" key="1">
    <citation type="submission" date="2020-11" db="EMBL/GenBank/DDBJ databases">
        <authorList>
            <person name="Tran Van P."/>
        </authorList>
    </citation>
    <scope>NUCLEOTIDE SEQUENCE</scope>
</reference>
<accession>A0A7R9KGG0</accession>
<dbReference type="PANTHER" id="PTHR24406">
    <property type="entry name" value="TRANSCRIPTIONAL REPRESSOR CTCFL-RELATED"/>
    <property type="match status" value="1"/>
</dbReference>
<dbReference type="GO" id="GO:0008270">
    <property type="term" value="F:zinc ion binding"/>
    <property type="evidence" value="ECO:0007669"/>
    <property type="project" value="UniProtKB-KW"/>
</dbReference>
<organism evidence="10">
    <name type="scientific">Medioppia subpectinata</name>
    <dbReference type="NCBI Taxonomy" id="1979941"/>
    <lineage>
        <taxon>Eukaryota</taxon>
        <taxon>Metazoa</taxon>
        <taxon>Ecdysozoa</taxon>
        <taxon>Arthropoda</taxon>
        <taxon>Chelicerata</taxon>
        <taxon>Arachnida</taxon>
        <taxon>Acari</taxon>
        <taxon>Acariformes</taxon>
        <taxon>Sarcoptiformes</taxon>
        <taxon>Oribatida</taxon>
        <taxon>Brachypylina</taxon>
        <taxon>Oppioidea</taxon>
        <taxon>Oppiidae</taxon>
        <taxon>Medioppia</taxon>
    </lineage>
</organism>
<keyword evidence="6" id="KW-0539">Nucleus</keyword>
<sequence>MSVQSLTYESIFESFVRQKSFKCHYDGCDKGFATQSRLDLHISKRHAIDGSAQSGKPIGRSSHVKHQSLSAALDGIQQIPIISTADTSPPLIITTTTTTSSADRQSVDIKYNNSSADIRGQPLTPSLDVIYQTSNATTVVPSLPQTVTTSSADSQLVDIIIDNNFLIQYSSDSDSDIELIGRVPAPKRPARNRSPVDIKPSLIDSIPLVPEIPKRPARNRLPVDIKPSLIDSIPLVPEIVNKAPEAVITLTSAGDELIRDIAPGIRVVKKRKALVDPRLAAKTTRTTAPDLIPCSYMGCRQTFNTQSLLSTHMQSVHSWGQLSADQRFPCDKCHLKYSTELALHNHQALAHPKPTPTTTEKPSPELIPCPYIACRQTFTSQSLLSTHLQSVHSNERLSVVRCHICQLKYTKLLALNRHQALAHPKSGPPPVSTPVPNPKPSWKRNDRHHCPYAGCYMKYHTSLLLFGHMQLIHSYGTVNEWSAGEPSYDTYLCDKCHLKYRTQLHVRLHQALAHPMPPELNVADNNNSGFTCDTCHLHLTRIVPFMAHVCTEHPPVPTPGRHIRCDGCGDFERKKKRNQSKAFISQKQMSTWKFLTDIDIGKILAYKDQVPEESSKSSNHRRI</sequence>
<keyword evidence="11" id="KW-1185">Reference proteome</keyword>
<evidence type="ECO:0000256" key="5">
    <source>
        <dbReference type="ARBA" id="ARBA00022833"/>
    </source>
</evidence>
<dbReference type="SMART" id="SM00355">
    <property type="entry name" value="ZnF_C2H2"/>
    <property type="match status" value="8"/>
</dbReference>
<dbReference type="SUPFAM" id="SSF57667">
    <property type="entry name" value="beta-beta-alpha zinc fingers"/>
    <property type="match status" value="1"/>
</dbReference>
<feature type="region of interest" description="Disordered" evidence="8">
    <location>
        <begin position="421"/>
        <end position="444"/>
    </location>
</feature>
<evidence type="ECO:0000259" key="9">
    <source>
        <dbReference type="PROSITE" id="PS50157"/>
    </source>
</evidence>
<dbReference type="Gene3D" id="3.30.160.60">
    <property type="entry name" value="Classic Zinc Finger"/>
    <property type="match status" value="3"/>
</dbReference>
<feature type="domain" description="C2H2-type" evidence="9">
    <location>
        <begin position="328"/>
        <end position="356"/>
    </location>
</feature>
<evidence type="ECO:0000256" key="7">
    <source>
        <dbReference type="PROSITE-ProRule" id="PRU00042"/>
    </source>
</evidence>
<dbReference type="EMBL" id="OC855195">
    <property type="protein sequence ID" value="CAD7621458.1"/>
    <property type="molecule type" value="Genomic_DNA"/>
</dbReference>
<keyword evidence="3" id="KW-0677">Repeat</keyword>
<protein>
    <recommendedName>
        <fullName evidence="9">C2H2-type domain-containing protein</fullName>
    </recommendedName>
</protein>
<dbReference type="InterPro" id="IPR036236">
    <property type="entry name" value="Znf_C2H2_sf"/>
</dbReference>
<evidence type="ECO:0000256" key="8">
    <source>
        <dbReference type="SAM" id="MobiDB-lite"/>
    </source>
</evidence>
<feature type="compositionally biased region" description="Pro residues" evidence="8">
    <location>
        <begin position="426"/>
        <end position="439"/>
    </location>
</feature>
<feature type="domain" description="C2H2-type" evidence="9">
    <location>
        <begin position="367"/>
        <end position="397"/>
    </location>
</feature>
<evidence type="ECO:0000256" key="6">
    <source>
        <dbReference type="ARBA" id="ARBA00023242"/>
    </source>
</evidence>
<dbReference type="EMBL" id="CAJPIZ010000620">
    <property type="protein sequence ID" value="CAG2101888.1"/>
    <property type="molecule type" value="Genomic_DNA"/>
</dbReference>
<dbReference type="GO" id="GO:0005634">
    <property type="term" value="C:nucleus"/>
    <property type="evidence" value="ECO:0007669"/>
    <property type="project" value="UniProtKB-SubCell"/>
</dbReference>